<reference evidence="3 4" key="1">
    <citation type="submission" date="2023-03" db="EMBL/GenBank/DDBJ databases">
        <title>Draft genome sequence of Thalassotalea eurytherma JCM 18482T.</title>
        <authorList>
            <person name="Sawabe T."/>
        </authorList>
    </citation>
    <scope>NUCLEOTIDE SEQUENCE [LARGE SCALE GENOMIC DNA]</scope>
    <source>
        <strain evidence="3 4">JCM 18482</strain>
    </source>
</reference>
<dbReference type="Pfam" id="PF08448">
    <property type="entry name" value="PAS_4"/>
    <property type="match status" value="1"/>
</dbReference>
<dbReference type="Pfam" id="PF08447">
    <property type="entry name" value="PAS_3"/>
    <property type="match status" value="1"/>
</dbReference>
<feature type="domain" description="EAL" evidence="1">
    <location>
        <begin position="1259"/>
        <end position="1511"/>
    </location>
</feature>
<dbReference type="InterPro" id="IPR035919">
    <property type="entry name" value="EAL_sf"/>
</dbReference>
<dbReference type="Gene3D" id="3.30.70.270">
    <property type="match status" value="1"/>
</dbReference>
<dbReference type="Gene3D" id="3.20.20.450">
    <property type="entry name" value="EAL domain"/>
    <property type="match status" value="1"/>
</dbReference>
<dbReference type="PANTHER" id="PTHR44757">
    <property type="entry name" value="DIGUANYLATE CYCLASE DGCP"/>
    <property type="match status" value="1"/>
</dbReference>
<dbReference type="SUPFAM" id="SSF55073">
    <property type="entry name" value="Nucleotide cyclase"/>
    <property type="match status" value="1"/>
</dbReference>
<dbReference type="NCBIfam" id="TIGR00254">
    <property type="entry name" value="GGDEF"/>
    <property type="match status" value="1"/>
</dbReference>
<dbReference type="NCBIfam" id="TIGR00229">
    <property type="entry name" value="sensory_box"/>
    <property type="match status" value="1"/>
</dbReference>
<dbReference type="InterPro" id="IPR029787">
    <property type="entry name" value="Nucleotide_cyclase"/>
</dbReference>
<protein>
    <submittedName>
        <fullName evidence="3">Diguanylate cyclase</fullName>
    </submittedName>
</protein>
<dbReference type="Gene3D" id="3.30.450.20">
    <property type="entry name" value="PAS domain"/>
    <property type="match status" value="2"/>
</dbReference>
<dbReference type="InterPro" id="IPR000160">
    <property type="entry name" value="GGDEF_dom"/>
</dbReference>
<dbReference type="SUPFAM" id="SSF55785">
    <property type="entry name" value="PYP-like sensor domain (PAS domain)"/>
    <property type="match status" value="2"/>
</dbReference>
<dbReference type="SMART" id="SM00267">
    <property type="entry name" value="GGDEF"/>
    <property type="match status" value="1"/>
</dbReference>
<evidence type="ECO:0000313" key="4">
    <source>
        <dbReference type="Proteomes" id="UP001157133"/>
    </source>
</evidence>
<proteinExistence type="predicted"/>
<organism evidence="3 4">
    <name type="scientific">Thalassotalea eurytherma</name>
    <dbReference type="NCBI Taxonomy" id="1144278"/>
    <lineage>
        <taxon>Bacteria</taxon>
        <taxon>Pseudomonadati</taxon>
        <taxon>Pseudomonadota</taxon>
        <taxon>Gammaproteobacteria</taxon>
        <taxon>Alteromonadales</taxon>
        <taxon>Colwelliaceae</taxon>
        <taxon>Thalassotalea</taxon>
    </lineage>
</organism>
<dbReference type="SMART" id="SM00091">
    <property type="entry name" value="PAS"/>
    <property type="match status" value="1"/>
</dbReference>
<dbReference type="CDD" id="cd01948">
    <property type="entry name" value="EAL"/>
    <property type="match status" value="1"/>
</dbReference>
<dbReference type="Pfam" id="PF00990">
    <property type="entry name" value="GGDEF"/>
    <property type="match status" value="1"/>
</dbReference>
<dbReference type="PROSITE" id="PS50887">
    <property type="entry name" value="GGDEF"/>
    <property type="match status" value="1"/>
</dbReference>
<dbReference type="SUPFAM" id="SSF63829">
    <property type="entry name" value="Calcium-dependent phosphotriesterase"/>
    <property type="match status" value="2"/>
</dbReference>
<gene>
    <name evidence="3" type="ORF">theurythT_16360</name>
</gene>
<dbReference type="SUPFAM" id="SSF101898">
    <property type="entry name" value="NHL repeat"/>
    <property type="match status" value="1"/>
</dbReference>
<dbReference type="InterPro" id="IPR013656">
    <property type="entry name" value="PAS_4"/>
</dbReference>
<dbReference type="InterPro" id="IPR013783">
    <property type="entry name" value="Ig-like_fold"/>
</dbReference>
<dbReference type="CDD" id="cd00130">
    <property type="entry name" value="PAS"/>
    <property type="match status" value="1"/>
</dbReference>
<dbReference type="SMART" id="SM00052">
    <property type="entry name" value="EAL"/>
    <property type="match status" value="1"/>
</dbReference>
<dbReference type="SUPFAM" id="SSF141868">
    <property type="entry name" value="EAL domain-like"/>
    <property type="match status" value="1"/>
</dbReference>
<dbReference type="EMBL" id="BSSU01000007">
    <property type="protein sequence ID" value="GLX82184.1"/>
    <property type="molecule type" value="Genomic_DNA"/>
</dbReference>
<dbReference type="InterPro" id="IPR052155">
    <property type="entry name" value="Biofilm_reg_signaling"/>
</dbReference>
<evidence type="ECO:0000259" key="1">
    <source>
        <dbReference type="PROSITE" id="PS50883"/>
    </source>
</evidence>
<dbReference type="InterPro" id="IPR001633">
    <property type="entry name" value="EAL_dom"/>
</dbReference>
<sequence length="1514" mass="172083">MVGVSEVIRLSVLFFAFLLAVVAKADEYHKVVHLDTDSGLSQGTINQLIQDKKGYIWALNENGVDLFDGYRFRSFKGPDDVFADDIAQDILQDTNSNIWLVLEKKGLVFFNPETNDYRSVYAPSNRFDDYIISIALADNNKLLMLTSTSLLSVDVHSYQVTQLAELSGKFQTPYAVLSFLVHDNTAIIGTREGLYIYDLAKSTLVKLPLVLPNQQSDQKLILEANKIYRLIIDIEGTLYIGTNRGIYSANFQALKQVAGSDESFAYQQIESSASVWDFHLLDNSLYVATEQGLYAYRLNSNRIELVTTANQLSDKISDERVIHVSSDHLGRLWLSTSSRGLLVLSKPSAAIDNTVYSRNTINSLPVGDVWGFEQSPTNPDELWIGTSNGLTKKNLQTNDYRHYYQDLTDNYMYGENHVYQLRFINQDELLVITGYNSYLLDMQSGYVDFFDNKSEIKSLLNGDYNQLIFDENNIGWYISRDEIVVIDFNQRAIVKRYHFEENGLKGNLGYFLQKLDEHHVLFSSGNALYTLNVDTQQTIKVYDNAGVAGAEWSPFINSYIDEYNQLWLATYGDGIIVLDASSYQLITEINYKSHDINNNVYGLIADSAGDIWFSSHNGIYSIDPKTKEIRHFNELDGLVGKEFNLGAVLKLTNGHMAFGSTAGFSLVDPILLKKLSEEKQIFDVQISNFQVLSTEKAFPLYTSQNITVPLNYDDVGVRIEFTDFDFLNMGEQKYVFELQGPESIRFPATKDNFVVFPRLASGKHTLKVTSVSPDSGVESKPLNIHFAVSYAPWSSPLAYTLYTIVVLTLLSLTIYRRRLRQLALLKAHEEVKYRENRLQLALKGSNSDVWDWQAGDNMLFSQRINQELGYRYAESAYHFSQHLDLIHAEDKTEFLSAWQKFLQRADLNENFACTYRLKAENGDWLWFKDLGKIVSLDQSGKPNRVTGSYTNITETRADEERAQYYGEAFAQTKDWVVILNHDLTKITANQAIRDVFGWEQEDLPIAKFAATLPPTKRQHYIELIQALSPGESWRGDELVTIEGGKEYHVLINITVGVSQHDKQQHYVCLITDITAQKNAEQELRYMANYDHLTGLPNRTLLLDRIEHAMMVVQRHNSEMALLFIDLDRFKQVNDSLGHDYGDMLLRVVTERLKNALRTEDTIARLGGDEFVVLIENYEQMKDVARIAQSIIDCLAQPFTLIEHIVTIGASIGIAISPFNANDSAELLRSADIAMYHAKQNGRNHFQFFTEQMNEQVAERVKQETRLKFALAESQFVNYYQPIIDTQNKKSVGVELLLRWPTKDGMISPIQFIPMAEELGLIGEMTVTSLTKGLEHVKAWRQIVPDFYLSLNVSAVHFNDKELIRQVRCLLEKFDLPARALKIEITESALIKEPDKVTETMNELKQMGIELALDDFGTGYSSLGYLKQLPLDIIKVDRSFTAGIGEDPTDQAIVDATLVLANSLNKRCVAEGVETQQQLDYLTSLGCRYIQGYLFSKPIPAQDIGDRLAKEYRDT</sequence>
<keyword evidence="4" id="KW-1185">Reference proteome</keyword>
<evidence type="ECO:0000313" key="3">
    <source>
        <dbReference type="EMBL" id="GLX82184.1"/>
    </source>
</evidence>
<dbReference type="Proteomes" id="UP001157133">
    <property type="component" value="Unassembled WGS sequence"/>
</dbReference>
<dbReference type="Gene3D" id="2.130.10.10">
    <property type="entry name" value="YVTN repeat-like/Quinoprotein amine dehydrogenase"/>
    <property type="match status" value="2"/>
</dbReference>
<dbReference type="CDD" id="cd01949">
    <property type="entry name" value="GGDEF"/>
    <property type="match status" value="1"/>
</dbReference>
<dbReference type="InterPro" id="IPR000014">
    <property type="entry name" value="PAS"/>
</dbReference>
<evidence type="ECO:0000259" key="2">
    <source>
        <dbReference type="PROSITE" id="PS50887"/>
    </source>
</evidence>
<dbReference type="InterPro" id="IPR015943">
    <property type="entry name" value="WD40/YVTN_repeat-like_dom_sf"/>
</dbReference>
<dbReference type="Pfam" id="PF00563">
    <property type="entry name" value="EAL"/>
    <property type="match status" value="1"/>
</dbReference>
<feature type="domain" description="GGDEF" evidence="2">
    <location>
        <begin position="1117"/>
        <end position="1250"/>
    </location>
</feature>
<name>A0ABQ6H2R1_9GAMM</name>
<dbReference type="PANTHER" id="PTHR44757:SF2">
    <property type="entry name" value="BIOFILM ARCHITECTURE MAINTENANCE PROTEIN MBAA"/>
    <property type="match status" value="1"/>
</dbReference>
<dbReference type="InterPro" id="IPR013655">
    <property type="entry name" value="PAS_fold_3"/>
</dbReference>
<dbReference type="InterPro" id="IPR035965">
    <property type="entry name" value="PAS-like_dom_sf"/>
</dbReference>
<dbReference type="InterPro" id="IPR043128">
    <property type="entry name" value="Rev_trsase/Diguanyl_cyclase"/>
</dbReference>
<comment type="caution">
    <text evidence="3">The sequence shown here is derived from an EMBL/GenBank/DDBJ whole genome shotgun (WGS) entry which is preliminary data.</text>
</comment>
<accession>A0ABQ6H2R1</accession>
<dbReference type="PROSITE" id="PS50883">
    <property type="entry name" value="EAL"/>
    <property type="match status" value="1"/>
</dbReference>
<dbReference type="Gene3D" id="2.60.40.10">
    <property type="entry name" value="Immunoglobulins"/>
    <property type="match status" value="1"/>
</dbReference>